<keyword evidence="9" id="KW-0067">ATP-binding</keyword>
<feature type="domain" description="YrdC-like" evidence="12">
    <location>
        <begin position="11"/>
        <end position="201"/>
    </location>
</feature>
<dbReference type="GO" id="GO:0005524">
    <property type="term" value="F:ATP binding"/>
    <property type="evidence" value="ECO:0007669"/>
    <property type="project" value="UniProtKB-KW"/>
</dbReference>
<comment type="catalytic activity">
    <reaction evidence="11">
        <text>L-threonine + hydrogencarbonate + ATP = L-threonylcarbamoyladenylate + diphosphate + H2O</text>
        <dbReference type="Rhea" id="RHEA:36407"/>
        <dbReference type="ChEBI" id="CHEBI:15377"/>
        <dbReference type="ChEBI" id="CHEBI:17544"/>
        <dbReference type="ChEBI" id="CHEBI:30616"/>
        <dbReference type="ChEBI" id="CHEBI:33019"/>
        <dbReference type="ChEBI" id="CHEBI:57926"/>
        <dbReference type="ChEBI" id="CHEBI:73682"/>
        <dbReference type="EC" id="2.7.7.87"/>
    </reaction>
</comment>
<keyword evidence="7" id="KW-0548">Nucleotidyltransferase</keyword>
<evidence type="ECO:0000256" key="3">
    <source>
        <dbReference type="ARBA" id="ARBA00012584"/>
    </source>
</evidence>
<dbReference type="PANTHER" id="PTHR17490:SF16">
    <property type="entry name" value="THREONYLCARBAMOYL-AMP SYNTHASE"/>
    <property type="match status" value="1"/>
</dbReference>
<dbReference type="GO" id="GO:0000049">
    <property type="term" value="F:tRNA binding"/>
    <property type="evidence" value="ECO:0007669"/>
    <property type="project" value="TreeGrafter"/>
</dbReference>
<dbReference type="STRING" id="29539.SAMN02745716_0178"/>
<dbReference type="SUPFAM" id="SSF55821">
    <property type="entry name" value="YrdC/RibB"/>
    <property type="match status" value="1"/>
</dbReference>
<proteinExistence type="inferred from homology"/>
<name>A0A1H6FHM2_THEAL</name>
<dbReference type="Proteomes" id="UP000222056">
    <property type="component" value="Unassembled WGS sequence"/>
</dbReference>
<evidence type="ECO:0000256" key="2">
    <source>
        <dbReference type="ARBA" id="ARBA00007663"/>
    </source>
</evidence>
<dbReference type="GO" id="GO:0006450">
    <property type="term" value="P:regulation of translational fidelity"/>
    <property type="evidence" value="ECO:0007669"/>
    <property type="project" value="TreeGrafter"/>
</dbReference>
<keyword evidence="5" id="KW-0808">Transferase</keyword>
<dbReference type="EMBL" id="FNWJ01000001">
    <property type="protein sequence ID" value="SEH10329.1"/>
    <property type="molecule type" value="Genomic_DNA"/>
</dbReference>
<dbReference type="PANTHER" id="PTHR17490">
    <property type="entry name" value="SUA5"/>
    <property type="match status" value="1"/>
</dbReference>
<evidence type="ECO:0000256" key="4">
    <source>
        <dbReference type="ARBA" id="ARBA00022490"/>
    </source>
</evidence>
<dbReference type="EC" id="2.7.7.87" evidence="3"/>
<evidence type="ECO:0000259" key="12">
    <source>
        <dbReference type="PROSITE" id="PS51163"/>
    </source>
</evidence>
<keyword evidence="4" id="KW-0963">Cytoplasm</keyword>
<dbReference type="PROSITE" id="PS51163">
    <property type="entry name" value="YRDC"/>
    <property type="match status" value="1"/>
</dbReference>
<dbReference type="AlphaFoldDB" id="A0A1H6FHM2"/>
<dbReference type="GO" id="GO:0008033">
    <property type="term" value="P:tRNA processing"/>
    <property type="evidence" value="ECO:0007669"/>
    <property type="project" value="UniProtKB-KW"/>
</dbReference>
<evidence type="ECO:0000256" key="6">
    <source>
        <dbReference type="ARBA" id="ARBA00022694"/>
    </source>
</evidence>
<evidence type="ECO:0000313" key="14">
    <source>
        <dbReference type="Proteomes" id="UP000222056"/>
    </source>
</evidence>
<comment type="subcellular location">
    <subcellularLocation>
        <location evidence="1">Cytoplasm</location>
    </subcellularLocation>
</comment>
<evidence type="ECO:0000256" key="9">
    <source>
        <dbReference type="ARBA" id="ARBA00022840"/>
    </source>
</evidence>
<evidence type="ECO:0000256" key="1">
    <source>
        <dbReference type="ARBA" id="ARBA00004496"/>
    </source>
</evidence>
<dbReference type="Pfam" id="PF01300">
    <property type="entry name" value="Sua5_yciO_yrdC"/>
    <property type="match status" value="1"/>
</dbReference>
<keyword evidence="6" id="KW-0819">tRNA processing</keyword>
<dbReference type="GO" id="GO:0003725">
    <property type="term" value="F:double-stranded RNA binding"/>
    <property type="evidence" value="ECO:0007669"/>
    <property type="project" value="InterPro"/>
</dbReference>
<evidence type="ECO:0000256" key="11">
    <source>
        <dbReference type="ARBA" id="ARBA00048366"/>
    </source>
</evidence>
<dbReference type="OrthoDB" id="9814580at2"/>
<keyword evidence="8" id="KW-0547">Nucleotide-binding</keyword>
<dbReference type="Gene3D" id="3.90.870.10">
    <property type="entry name" value="DHBP synthase"/>
    <property type="match status" value="1"/>
</dbReference>
<gene>
    <name evidence="13" type="ORF">SAMN02745716_0178</name>
</gene>
<evidence type="ECO:0000256" key="10">
    <source>
        <dbReference type="ARBA" id="ARBA00029774"/>
    </source>
</evidence>
<keyword evidence="14" id="KW-1185">Reference proteome</keyword>
<evidence type="ECO:0000256" key="7">
    <source>
        <dbReference type="ARBA" id="ARBA00022695"/>
    </source>
</evidence>
<evidence type="ECO:0000256" key="8">
    <source>
        <dbReference type="ARBA" id="ARBA00022741"/>
    </source>
</evidence>
<sequence length="212" mass="22629">MATTVRNTDDPEAIAEFERALRSGGVVLFPADTVYGLACDPEDARAVERLYEIKGRPPAKPSAVMFFSREHALAELGFLGPRTRAACERLLPGGVTLLLPNPDRRYPLACGPRPQVLGLRVPRLVGRLAPLSGVGVCVLQSSANPSGGRDARSIDEVDPSILAAVDLALDGGVLPGTPSTVIDLTEYEREGRWRIVRQGAVPEGEVARALGR</sequence>
<organism evidence="13 14">
    <name type="scientific">Thermoleophilum album</name>
    <dbReference type="NCBI Taxonomy" id="29539"/>
    <lineage>
        <taxon>Bacteria</taxon>
        <taxon>Bacillati</taxon>
        <taxon>Actinomycetota</taxon>
        <taxon>Thermoleophilia</taxon>
        <taxon>Thermoleophilales</taxon>
        <taxon>Thermoleophilaceae</taxon>
        <taxon>Thermoleophilum</taxon>
    </lineage>
</organism>
<evidence type="ECO:0000313" key="13">
    <source>
        <dbReference type="EMBL" id="SEH10329.1"/>
    </source>
</evidence>
<dbReference type="RefSeq" id="WP_093115376.1">
    <property type="nucleotide sequence ID" value="NZ_FNWJ01000001.1"/>
</dbReference>
<dbReference type="GO" id="GO:0005737">
    <property type="term" value="C:cytoplasm"/>
    <property type="evidence" value="ECO:0007669"/>
    <property type="project" value="UniProtKB-SubCell"/>
</dbReference>
<dbReference type="InterPro" id="IPR050156">
    <property type="entry name" value="TC-AMP_synthase_SUA5"/>
</dbReference>
<dbReference type="InterPro" id="IPR006070">
    <property type="entry name" value="Sua5-like_dom"/>
</dbReference>
<reference evidence="14" key="1">
    <citation type="submission" date="2016-10" db="EMBL/GenBank/DDBJ databases">
        <authorList>
            <person name="Varghese N."/>
            <person name="Submissions S."/>
        </authorList>
    </citation>
    <scope>NUCLEOTIDE SEQUENCE [LARGE SCALE GENOMIC DNA]</scope>
    <source>
        <strain evidence="14">ATCC 35263</strain>
    </source>
</reference>
<evidence type="ECO:0000256" key="5">
    <source>
        <dbReference type="ARBA" id="ARBA00022679"/>
    </source>
</evidence>
<dbReference type="GO" id="GO:0061710">
    <property type="term" value="F:L-threonylcarbamoyladenylate synthase"/>
    <property type="evidence" value="ECO:0007669"/>
    <property type="project" value="UniProtKB-EC"/>
</dbReference>
<accession>A0A1H6FHM2</accession>
<comment type="similarity">
    <text evidence="2">Belongs to the SUA5 family.</text>
</comment>
<protein>
    <recommendedName>
        <fullName evidence="10">L-threonylcarbamoyladenylate synthase</fullName>
        <ecNumber evidence="3">2.7.7.87</ecNumber>
    </recommendedName>
    <alternativeName>
        <fullName evidence="10">L-threonylcarbamoyladenylate synthase</fullName>
    </alternativeName>
</protein>
<dbReference type="InterPro" id="IPR017945">
    <property type="entry name" value="DHBP_synth_RibB-like_a/b_dom"/>
</dbReference>